<proteinExistence type="predicted"/>
<protein>
    <submittedName>
        <fullName evidence="1">Uncharacterized protein</fullName>
    </submittedName>
</protein>
<keyword evidence="2" id="KW-1185">Reference proteome</keyword>
<organism evidence="1 2">
    <name type="scientific">Trichonephila clavipes</name>
    <name type="common">Golden silk orbweaver</name>
    <name type="synonym">Nephila clavipes</name>
    <dbReference type="NCBI Taxonomy" id="2585209"/>
    <lineage>
        <taxon>Eukaryota</taxon>
        <taxon>Metazoa</taxon>
        <taxon>Ecdysozoa</taxon>
        <taxon>Arthropoda</taxon>
        <taxon>Chelicerata</taxon>
        <taxon>Arachnida</taxon>
        <taxon>Araneae</taxon>
        <taxon>Araneomorphae</taxon>
        <taxon>Entelegynae</taxon>
        <taxon>Araneoidea</taxon>
        <taxon>Nephilidae</taxon>
        <taxon>Trichonephila</taxon>
    </lineage>
</organism>
<dbReference type="EMBL" id="BMAU01021109">
    <property type="protein sequence ID" value="GFX90990.1"/>
    <property type="molecule type" value="Genomic_DNA"/>
</dbReference>
<dbReference type="AlphaFoldDB" id="A0A8X6RIB4"/>
<evidence type="ECO:0000313" key="2">
    <source>
        <dbReference type="Proteomes" id="UP000887159"/>
    </source>
</evidence>
<reference evidence="1" key="1">
    <citation type="submission" date="2020-08" db="EMBL/GenBank/DDBJ databases">
        <title>Multicomponent nature underlies the extraordinary mechanical properties of spider dragline silk.</title>
        <authorList>
            <person name="Kono N."/>
            <person name="Nakamura H."/>
            <person name="Mori M."/>
            <person name="Yoshida Y."/>
            <person name="Ohtoshi R."/>
            <person name="Malay A.D."/>
            <person name="Moran D.A.P."/>
            <person name="Tomita M."/>
            <person name="Numata K."/>
            <person name="Arakawa K."/>
        </authorList>
    </citation>
    <scope>NUCLEOTIDE SEQUENCE</scope>
</reference>
<comment type="caution">
    <text evidence="1">The sequence shown here is derived from an EMBL/GenBank/DDBJ whole genome shotgun (WGS) entry which is preliminary data.</text>
</comment>
<dbReference type="Proteomes" id="UP000887159">
    <property type="component" value="Unassembled WGS sequence"/>
</dbReference>
<accession>A0A8X6RIB4</accession>
<gene>
    <name evidence="1" type="ORF">TNCV_4091151</name>
</gene>
<evidence type="ECO:0000313" key="1">
    <source>
        <dbReference type="EMBL" id="GFX90990.1"/>
    </source>
</evidence>
<name>A0A8X6RIB4_TRICX</name>
<sequence length="80" mass="8957">MKRGYFKLVSGTSDRCSKLKMKRSSPMPDVRLAFGIRNENLEAKIKSIEGKMTELLPRPIALVLKTISQNPLKDLLPPGC</sequence>